<sequence>MQVLPGAALQKMCKQHEQAEQFGQYANHQNRQNMRQIVEQARKVDFERNNLPEIVSRRKKQHEHHHDRDAEHRQ</sequence>
<feature type="compositionally biased region" description="Basic and acidic residues" evidence="1">
    <location>
        <begin position="64"/>
        <end position="74"/>
    </location>
</feature>
<proteinExistence type="predicted"/>
<evidence type="ECO:0000256" key="1">
    <source>
        <dbReference type="SAM" id="MobiDB-lite"/>
    </source>
</evidence>
<accession>E6QJA7</accession>
<comment type="caution">
    <text evidence="2">The sequence shown here is derived from an EMBL/GenBank/DDBJ whole genome shotgun (WGS) entry which is preliminary data.</text>
</comment>
<protein>
    <submittedName>
        <fullName evidence="2">Uncharacterized protein</fullName>
    </submittedName>
</protein>
<reference evidence="2" key="1">
    <citation type="submission" date="2009-10" db="EMBL/GenBank/DDBJ databases">
        <title>Diversity of trophic interactions inside an arsenic-rich microbial ecosystem.</title>
        <authorList>
            <person name="Bertin P.N."/>
            <person name="Heinrich-Salmeron A."/>
            <person name="Pelletier E."/>
            <person name="Goulhen-Chollet F."/>
            <person name="Arsene-Ploetze F."/>
            <person name="Gallien S."/>
            <person name="Calteau A."/>
            <person name="Vallenet D."/>
            <person name="Casiot C."/>
            <person name="Chane-Woon-Ming B."/>
            <person name="Giloteaux L."/>
            <person name="Barakat M."/>
            <person name="Bonnefoy V."/>
            <person name="Bruneel O."/>
            <person name="Chandler M."/>
            <person name="Cleiss J."/>
            <person name="Duran R."/>
            <person name="Elbaz-Poulichet F."/>
            <person name="Fonknechten N."/>
            <person name="Lauga B."/>
            <person name="Mornico D."/>
            <person name="Ortet P."/>
            <person name="Schaeffer C."/>
            <person name="Siguier P."/>
            <person name="Alexander Thil Smith A."/>
            <person name="Van Dorsselaer A."/>
            <person name="Weissenbach J."/>
            <person name="Medigue C."/>
            <person name="Le Paslier D."/>
        </authorList>
    </citation>
    <scope>NUCLEOTIDE SEQUENCE</scope>
</reference>
<organism evidence="2">
    <name type="scientific">mine drainage metagenome</name>
    <dbReference type="NCBI Taxonomy" id="410659"/>
    <lineage>
        <taxon>unclassified sequences</taxon>
        <taxon>metagenomes</taxon>
        <taxon>ecological metagenomes</taxon>
    </lineage>
</organism>
<dbReference type="EMBL" id="CABQ01000087">
    <property type="protein sequence ID" value="CBI07323.1"/>
    <property type="molecule type" value="Genomic_DNA"/>
</dbReference>
<name>E6QJA7_9ZZZZ</name>
<feature type="region of interest" description="Disordered" evidence="1">
    <location>
        <begin position="49"/>
        <end position="74"/>
    </location>
</feature>
<dbReference type="AlphaFoldDB" id="E6QJA7"/>
<evidence type="ECO:0000313" key="2">
    <source>
        <dbReference type="EMBL" id="CBI07323.1"/>
    </source>
</evidence>
<gene>
    <name evidence="2" type="ORF">CARN6_0655</name>
</gene>